<evidence type="ECO:0000313" key="3">
    <source>
        <dbReference type="EMBL" id="TCD71026.1"/>
    </source>
</evidence>
<reference evidence="3 4" key="1">
    <citation type="submission" date="2018-11" db="EMBL/GenBank/DDBJ databases">
        <title>Genome assembly of Steccherinum ochraceum LE-BIN_3174, the white-rot fungus of the Steccherinaceae family (The Residual Polyporoid clade, Polyporales, Basidiomycota).</title>
        <authorList>
            <person name="Fedorova T.V."/>
            <person name="Glazunova O.A."/>
            <person name="Landesman E.O."/>
            <person name="Moiseenko K.V."/>
            <person name="Psurtseva N.V."/>
            <person name="Savinova O.S."/>
            <person name="Shakhova N.V."/>
            <person name="Tyazhelova T.V."/>
            <person name="Vasina D.V."/>
        </authorList>
    </citation>
    <scope>NUCLEOTIDE SEQUENCE [LARGE SCALE GENOMIC DNA]</scope>
    <source>
        <strain evidence="3 4">LE-BIN_3174</strain>
    </source>
</reference>
<proteinExistence type="predicted"/>
<feature type="compositionally biased region" description="Pro residues" evidence="1">
    <location>
        <begin position="85"/>
        <end position="98"/>
    </location>
</feature>
<evidence type="ECO:0000313" key="4">
    <source>
        <dbReference type="Proteomes" id="UP000292702"/>
    </source>
</evidence>
<name>A0A4R0RT01_9APHY</name>
<dbReference type="AlphaFoldDB" id="A0A4R0RT01"/>
<organism evidence="3 4">
    <name type="scientific">Steccherinum ochraceum</name>
    <dbReference type="NCBI Taxonomy" id="92696"/>
    <lineage>
        <taxon>Eukaryota</taxon>
        <taxon>Fungi</taxon>
        <taxon>Dikarya</taxon>
        <taxon>Basidiomycota</taxon>
        <taxon>Agaricomycotina</taxon>
        <taxon>Agaricomycetes</taxon>
        <taxon>Polyporales</taxon>
        <taxon>Steccherinaceae</taxon>
        <taxon>Steccherinum</taxon>
    </lineage>
</organism>
<dbReference type="OrthoDB" id="5346979at2759"/>
<keyword evidence="2" id="KW-0812">Transmembrane</keyword>
<sequence>MSGLNDIVDERDKKPMPQWVPISLLALTTVALGVPIVLLRRQRTGMIPRSVKDAPPPRRTGGAVNLRTVPTKPQISRPAPSSSAVPPPLRARPSPTPANPAVANPDADFNGALYSMKAFGIATMIVSAGAVTTVLGVKVALGVQDTKEFAQKMRQLIMTRMPVLSSRIHRAPDADDHPADWIPVDPNGHTFNTQVTESEKSEQVEWSWPAAEERLGMAYQERGVRGWAEAVMHELEAEGQTERKKRGHS</sequence>
<feature type="region of interest" description="Disordered" evidence="1">
    <location>
        <begin position="48"/>
        <end position="103"/>
    </location>
</feature>
<comment type="caution">
    <text evidence="3">The sequence shown here is derived from an EMBL/GenBank/DDBJ whole genome shotgun (WGS) entry which is preliminary data.</text>
</comment>
<dbReference type="EMBL" id="RWJN01000011">
    <property type="protein sequence ID" value="TCD71026.1"/>
    <property type="molecule type" value="Genomic_DNA"/>
</dbReference>
<evidence type="ECO:0000256" key="1">
    <source>
        <dbReference type="SAM" id="MobiDB-lite"/>
    </source>
</evidence>
<keyword evidence="2" id="KW-0472">Membrane</keyword>
<keyword evidence="2" id="KW-1133">Transmembrane helix</keyword>
<gene>
    <name evidence="3" type="ORF">EIP91_000525</name>
</gene>
<protein>
    <submittedName>
        <fullName evidence="3">Uncharacterized protein</fullName>
    </submittedName>
</protein>
<feature type="transmembrane region" description="Helical" evidence="2">
    <location>
        <begin position="20"/>
        <end position="39"/>
    </location>
</feature>
<keyword evidence="4" id="KW-1185">Reference proteome</keyword>
<evidence type="ECO:0000256" key="2">
    <source>
        <dbReference type="SAM" id="Phobius"/>
    </source>
</evidence>
<dbReference type="Proteomes" id="UP000292702">
    <property type="component" value="Unassembled WGS sequence"/>
</dbReference>
<accession>A0A4R0RT01</accession>